<reference evidence="3" key="1">
    <citation type="submission" date="2016-04" db="EMBL/GenBank/DDBJ databases">
        <title>Draft genome sequence of Paludibacter jiangxiensis strain NM7.</title>
        <authorList>
            <person name="Qiu Y."/>
            <person name="Matsuura N."/>
            <person name="Ohashi A."/>
            <person name="Tourlousse M.D."/>
            <person name="Sekiguchi Y."/>
        </authorList>
    </citation>
    <scope>NUCLEOTIDE SEQUENCE [LARGE SCALE GENOMIC DNA]</scope>
    <source>
        <strain evidence="3">NM7</strain>
    </source>
</reference>
<evidence type="ECO:0000313" key="3">
    <source>
        <dbReference type="Proteomes" id="UP000076586"/>
    </source>
</evidence>
<dbReference type="STRING" id="681398.PJIAN_4193"/>
<comment type="caution">
    <text evidence="2">The sequence shown here is derived from an EMBL/GenBank/DDBJ whole genome shotgun (WGS) entry which is preliminary data.</text>
</comment>
<evidence type="ECO:0000313" key="2">
    <source>
        <dbReference type="EMBL" id="GAT63652.1"/>
    </source>
</evidence>
<dbReference type="Pfam" id="PF11325">
    <property type="entry name" value="DUF3127"/>
    <property type="match status" value="1"/>
</dbReference>
<dbReference type="OrthoDB" id="598142at2"/>
<dbReference type="RefSeq" id="WP_068705059.1">
    <property type="nucleotide sequence ID" value="NZ_BDCR01000004.1"/>
</dbReference>
<dbReference type="Proteomes" id="UP000076586">
    <property type="component" value="Unassembled WGS sequence"/>
</dbReference>
<keyword evidence="3" id="KW-1185">Reference proteome</keyword>
<proteinExistence type="predicted"/>
<name>A0A161LWP8_9BACT</name>
<protein>
    <recommendedName>
        <fullName evidence="4">DUF3127 domain-containing protein</fullName>
    </recommendedName>
</protein>
<feature type="region of interest" description="Disordered" evidence="1">
    <location>
        <begin position="90"/>
        <end position="115"/>
    </location>
</feature>
<reference evidence="3" key="2">
    <citation type="journal article" date="2017" name="Genome Announc.">
        <title>Draft genome sequence of Paludibacter jiangxiensis NM7(T), a propionate-producing fermentative bacterium.</title>
        <authorList>
            <person name="Qiu Y.-L."/>
            <person name="Tourlousse D.M."/>
            <person name="Matsuura N."/>
            <person name="Ohashi A."/>
            <person name="Sekiguchi Y."/>
        </authorList>
    </citation>
    <scope>NUCLEOTIDE SEQUENCE [LARGE SCALE GENOMIC DNA]</scope>
    <source>
        <strain evidence="3">NM7</strain>
    </source>
</reference>
<organism evidence="2 3">
    <name type="scientific">Paludibacter jiangxiensis</name>
    <dbReference type="NCBI Taxonomy" id="681398"/>
    <lineage>
        <taxon>Bacteria</taxon>
        <taxon>Pseudomonadati</taxon>
        <taxon>Bacteroidota</taxon>
        <taxon>Bacteroidia</taxon>
        <taxon>Bacteroidales</taxon>
        <taxon>Paludibacteraceae</taxon>
        <taxon>Paludibacter</taxon>
    </lineage>
</organism>
<dbReference type="AlphaFoldDB" id="A0A161LWP8"/>
<evidence type="ECO:0008006" key="4">
    <source>
        <dbReference type="Google" id="ProtNLM"/>
    </source>
</evidence>
<accession>A0A161LWP8</accession>
<evidence type="ECO:0000256" key="1">
    <source>
        <dbReference type="SAM" id="MobiDB-lite"/>
    </source>
</evidence>
<dbReference type="InterPro" id="IPR021474">
    <property type="entry name" value="DUF3127"/>
</dbReference>
<sequence length="115" mass="12979">MQLTAKLVELLPLQTGTSSKGEWRKQNIVVETEEQYPKKICISVWGDKIDAKLQPGNKLKIDFDIESREYNQRWYTDVKAWKIELANANAPGETAPPIDASFDPGPAEMPGDMPF</sequence>
<dbReference type="EMBL" id="BDCR01000004">
    <property type="protein sequence ID" value="GAT63652.1"/>
    <property type="molecule type" value="Genomic_DNA"/>
</dbReference>
<gene>
    <name evidence="2" type="ORF">PJIAN_4193</name>
</gene>